<dbReference type="InterPro" id="IPR037079">
    <property type="entry name" value="AF2212/PG0164-like_sf"/>
</dbReference>
<dbReference type="Proteomes" id="UP000032049">
    <property type="component" value="Unassembled WGS sequence"/>
</dbReference>
<gene>
    <name evidence="1" type="ORF">TH53_05275</name>
</gene>
<sequence length="170" mass="19850">MITFEAEIERFSKMGEKTGWTYVVIPMEIAAQIKKDYRKSFRVEGFLDTVPVKGLSLIPMGEGDYILALNANLRKQLKKEEGAMLRLELAEDKTFRIEMPEDLELCLLDERYCLENFLKLPKSHQNYYITWLNSAKTEPTRIKRLTQIVIAMDKQQTFSEMMRSNKGKEA</sequence>
<dbReference type="RefSeq" id="WP_041879187.1">
    <property type="nucleotide sequence ID" value="NZ_CP157278.1"/>
</dbReference>
<proteinExistence type="predicted"/>
<name>A0A0D0F8W4_9SPHI</name>
<reference evidence="1 2" key="1">
    <citation type="submission" date="2015-01" db="EMBL/GenBank/DDBJ databases">
        <title>Draft genome sequence of Pedobacter sp. NL19 isolated from sludge of an effluent treatment pond in an abandoned uranium mine.</title>
        <authorList>
            <person name="Santos T."/>
            <person name="Caetano T."/>
            <person name="Covas C."/>
            <person name="Cruz A."/>
            <person name="Mendo S."/>
        </authorList>
    </citation>
    <scope>NUCLEOTIDE SEQUENCE [LARGE SCALE GENOMIC DNA]</scope>
    <source>
        <strain evidence="1 2">NL19</strain>
    </source>
</reference>
<evidence type="ECO:0000313" key="2">
    <source>
        <dbReference type="Proteomes" id="UP000032049"/>
    </source>
</evidence>
<comment type="caution">
    <text evidence="1">The sequence shown here is derived from an EMBL/GenBank/DDBJ whole genome shotgun (WGS) entry which is preliminary data.</text>
</comment>
<dbReference type="SUPFAM" id="SSF141694">
    <property type="entry name" value="AF2212/PG0164-like"/>
    <property type="match status" value="1"/>
</dbReference>
<dbReference type="OrthoDB" id="680797at2"/>
<accession>A0A0D0F8W4</accession>
<protein>
    <submittedName>
        <fullName evidence="1">Contig22, whole genome shotgun sequence</fullName>
    </submittedName>
</protein>
<dbReference type="InterPro" id="IPR015018">
    <property type="entry name" value="DUF1905"/>
</dbReference>
<dbReference type="EMBL" id="JXRA01000022">
    <property type="protein sequence ID" value="KIO78183.1"/>
    <property type="molecule type" value="Genomic_DNA"/>
</dbReference>
<evidence type="ECO:0000313" key="1">
    <source>
        <dbReference type="EMBL" id="KIO78183.1"/>
    </source>
</evidence>
<dbReference type="STRING" id="1503925.TH53_05275"/>
<dbReference type="Pfam" id="PF13376">
    <property type="entry name" value="OmdA"/>
    <property type="match status" value="1"/>
</dbReference>
<dbReference type="Pfam" id="PF08922">
    <property type="entry name" value="DUF1905"/>
    <property type="match status" value="1"/>
</dbReference>
<dbReference type="Gene3D" id="2.40.30.100">
    <property type="entry name" value="AF2212/PG0164-like"/>
    <property type="match status" value="1"/>
</dbReference>
<keyword evidence="2" id="KW-1185">Reference proteome</keyword>
<organism evidence="1 2">
    <name type="scientific">Pedobacter lusitanus</name>
    <dbReference type="NCBI Taxonomy" id="1503925"/>
    <lineage>
        <taxon>Bacteria</taxon>
        <taxon>Pseudomonadati</taxon>
        <taxon>Bacteroidota</taxon>
        <taxon>Sphingobacteriia</taxon>
        <taxon>Sphingobacteriales</taxon>
        <taxon>Sphingobacteriaceae</taxon>
        <taxon>Pedobacter</taxon>
    </lineage>
</organism>
<dbReference type="AlphaFoldDB" id="A0A0D0F8W4"/>